<proteinExistence type="predicted"/>
<gene>
    <name evidence="1" type="ORF">FNH08_01310</name>
</gene>
<dbReference type="Gene3D" id="3.40.630.30">
    <property type="match status" value="1"/>
</dbReference>
<dbReference type="OrthoDB" id="529907at2"/>
<dbReference type="AlphaFoldDB" id="A0A5N8X941"/>
<comment type="caution">
    <text evidence="1">The sequence shown here is derived from an EMBL/GenBank/DDBJ whole genome shotgun (WGS) entry which is preliminary data.</text>
</comment>
<dbReference type="Proteomes" id="UP000400924">
    <property type="component" value="Unassembled WGS sequence"/>
</dbReference>
<keyword evidence="2" id="KW-1185">Reference proteome</keyword>
<organism evidence="1 2">
    <name type="scientific">Streptomyces spongiae</name>
    <dbReference type="NCBI Taxonomy" id="565072"/>
    <lineage>
        <taxon>Bacteria</taxon>
        <taxon>Bacillati</taxon>
        <taxon>Actinomycetota</taxon>
        <taxon>Actinomycetes</taxon>
        <taxon>Kitasatosporales</taxon>
        <taxon>Streptomycetaceae</taxon>
        <taxon>Streptomyces</taxon>
    </lineage>
</organism>
<accession>A0A5N8X941</accession>
<evidence type="ECO:0000313" key="1">
    <source>
        <dbReference type="EMBL" id="MPY55877.1"/>
    </source>
</evidence>
<dbReference type="RefSeq" id="WP_152769360.1">
    <property type="nucleotide sequence ID" value="NZ_VJZC01000004.1"/>
</dbReference>
<dbReference type="EMBL" id="VJZC01000004">
    <property type="protein sequence ID" value="MPY55877.1"/>
    <property type="molecule type" value="Genomic_DNA"/>
</dbReference>
<sequence length="295" mass="32779">MIRRVHFAPSTHGPVVPAQIRSGEQFGAEVAMGSAMVSMRVWRLSPFAIDVEVPAAVPLVGKAAPDATPESMADADDARSRIFMLCVGGQLVATSRAIFHPDGAKLEHERYVPSPPGFPTNDELVEASRVATHPDFRRSDLLFMLLKHMLLVNLQAGRRWTVGSATEKLVPLYKRIGAHFPGVTFELATLNNEKHHLFMLDLPALLRGRGVSPLVWNYFFEDPFDFARIAGVNDLSAADRLRMRCRRLLRPLVMYLRKRRSKASPSSRPFVSHYAVFAQYNSQCFGPAAAACSHT</sequence>
<dbReference type="InterPro" id="IPR016181">
    <property type="entry name" value="Acyl_CoA_acyltransferase"/>
</dbReference>
<evidence type="ECO:0000313" key="2">
    <source>
        <dbReference type="Proteomes" id="UP000400924"/>
    </source>
</evidence>
<dbReference type="SUPFAM" id="SSF55729">
    <property type="entry name" value="Acyl-CoA N-acyltransferases (Nat)"/>
    <property type="match status" value="1"/>
</dbReference>
<reference evidence="1 2" key="1">
    <citation type="submission" date="2019-07" db="EMBL/GenBank/DDBJ databases">
        <title>New species of Amycolatopsis and Streptomyces.</title>
        <authorList>
            <person name="Duangmal K."/>
            <person name="Teo W.F.A."/>
            <person name="Lipun K."/>
        </authorList>
    </citation>
    <scope>NUCLEOTIDE SEQUENCE [LARGE SCALE GENOMIC DNA]</scope>
    <source>
        <strain evidence="1 2">NBRC 106415</strain>
    </source>
</reference>
<name>A0A5N8X941_9ACTN</name>
<protein>
    <submittedName>
        <fullName evidence="1">Uncharacterized protein</fullName>
    </submittedName>
</protein>